<feature type="region of interest" description="Disordered" evidence="5">
    <location>
        <begin position="1"/>
        <end position="36"/>
    </location>
</feature>
<dbReference type="eggNOG" id="KOG4209">
    <property type="taxonomic scope" value="Eukaryota"/>
</dbReference>
<dbReference type="Pfam" id="PF00076">
    <property type="entry name" value="RRM_1"/>
    <property type="match status" value="1"/>
</dbReference>
<dbReference type="GO" id="GO:0005634">
    <property type="term" value="C:nucleus"/>
    <property type="evidence" value="ECO:0000318"/>
    <property type="project" value="GO_Central"/>
</dbReference>
<dbReference type="Proteomes" id="UP000002280">
    <property type="component" value="Chromosome 1"/>
</dbReference>
<dbReference type="GeneID" id="100026268"/>
<gene>
    <name evidence="7" type="primary">PABPN1L</name>
</gene>
<dbReference type="PROSITE" id="PS50102">
    <property type="entry name" value="RRM"/>
    <property type="match status" value="1"/>
</dbReference>
<dbReference type="InParanoid" id="F7DTF3"/>
<dbReference type="STRING" id="13616.ENSMODP00000004743"/>
<evidence type="ECO:0000259" key="6">
    <source>
        <dbReference type="PROSITE" id="PS50102"/>
    </source>
</evidence>
<proteinExistence type="predicted"/>
<evidence type="ECO:0000256" key="4">
    <source>
        <dbReference type="PROSITE-ProRule" id="PRU00176"/>
    </source>
</evidence>
<dbReference type="AlphaFoldDB" id="F7DTF3"/>
<reference evidence="7" key="2">
    <citation type="submission" date="2025-08" db="UniProtKB">
        <authorList>
            <consortium name="Ensembl"/>
        </authorList>
    </citation>
    <scope>IDENTIFICATION</scope>
</reference>
<dbReference type="CTD" id="390748"/>
<dbReference type="SMART" id="SM00360">
    <property type="entry name" value="RRM"/>
    <property type="match status" value="1"/>
</dbReference>
<dbReference type="GO" id="GO:0000288">
    <property type="term" value="P:nuclear-transcribed mRNA catabolic process, deadenylation-dependent decay"/>
    <property type="evidence" value="ECO:0000318"/>
    <property type="project" value="GO_Central"/>
</dbReference>
<keyword evidence="8" id="KW-1185">Reference proteome</keyword>
<evidence type="ECO:0000313" key="8">
    <source>
        <dbReference type="Proteomes" id="UP000002280"/>
    </source>
</evidence>
<dbReference type="GeneTree" id="ENSGT00940000161325"/>
<name>F7DTF3_MONDO</name>
<comment type="subcellular location">
    <subcellularLocation>
        <location evidence="1">Cytoplasm</location>
    </subcellularLocation>
</comment>
<dbReference type="GO" id="GO:0005737">
    <property type="term" value="C:cytoplasm"/>
    <property type="evidence" value="ECO:0007669"/>
    <property type="project" value="UniProtKB-SubCell"/>
</dbReference>
<evidence type="ECO:0000256" key="5">
    <source>
        <dbReference type="SAM" id="MobiDB-lite"/>
    </source>
</evidence>
<accession>F7DTF3</accession>
<dbReference type="Ensembl" id="ENSMODT00000004844.3">
    <property type="protein sequence ID" value="ENSMODP00000004743.3"/>
    <property type="gene ID" value="ENSMODG00000003873.3"/>
</dbReference>
<dbReference type="InterPro" id="IPR000504">
    <property type="entry name" value="RRM_dom"/>
</dbReference>
<dbReference type="KEGG" id="mdo:100026268"/>
<feature type="region of interest" description="Disordered" evidence="5">
    <location>
        <begin position="101"/>
        <end position="129"/>
    </location>
</feature>
<dbReference type="HOGENOM" id="CLU_012062_23_2_1"/>
<dbReference type="InterPro" id="IPR035979">
    <property type="entry name" value="RBD_domain_sf"/>
</dbReference>
<keyword evidence="2" id="KW-0963">Cytoplasm</keyword>
<evidence type="ECO:0000256" key="2">
    <source>
        <dbReference type="ARBA" id="ARBA00022490"/>
    </source>
</evidence>
<feature type="region of interest" description="Disordered" evidence="5">
    <location>
        <begin position="52"/>
        <end position="89"/>
    </location>
</feature>
<evidence type="ECO:0000313" key="7">
    <source>
        <dbReference type="Ensembl" id="ENSMODP00000004743.3"/>
    </source>
</evidence>
<dbReference type="RefSeq" id="XP_001376941.2">
    <property type="nucleotide sequence ID" value="XM_001376904.4"/>
</dbReference>
<reference evidence="7 8" key="1">
    <citation type="journal article" date="2007" name="Nature">
        <title>Genome of the marsupial Monodelphis domestica reveals innovation in non-coding sequences.</title>
        <authorList>
            <person name="Mikkelsen T.S."/>
            <person name="Wakefield M.J."/>
            <person name="Aken B."/>
            <person name="Amemiya C.T."/>
            <person name="Chang J.L."/>
            <person name="Duke S."/>
            <person name="Garber M."/>
            <person name="Gentles A.J."/>
            <person name="Goodstadt L."/>
            <person name="Heger A."/>
            <person name="Jurka J."/>
            <person name="Kamal M."/>
            <person name="Mauceli E."/>
            <person name="Searle S.M."/>
            <person name="Sharpe T."/>
            <person name="Baker M.L."/>
            <person name="Batzer M.A."/>
            <person name="Benos P.V."/>
            <person name="Belov K."/>
            <person name="Clamp M."/>
            <person name="Cook A."/>
            <person name="Cuff J."/>
            <person name="Das R."/>
            <person name="Davidow L."/>
            <person name="Deakin J.E."/>
            <person name="Fazzari M.J."/>
            <person name="Glass J.L."/>
            <person name="Grabherr M."/>
            <person name="Greally J.M."/>
            <person name="Gu W."/>
            <person name="Hore T.A."/>
            <person name="Huttley G.A."/>
            <person name="Kleber M."/>
            <person name="Jirtle R.L."/>
            <person name="Koina E."/>
            <person name="Lee J.T."/>
            <person name="Mahony S."/>
            <person name="Marra M.A."/>
            <person name="Miller R.D."/>
            <person name="Nicholls R.D."/>
            <person name="Oda M."/>
            <person name="Papenfuss A.T."/>
            <person name="Parra Z.E."/>
            <person name="Pollock D.D."/>
            <person name="Ray D.A."/>
            <person name="Schein J.E."/>
            <person name="Speed T.P."/>
            <person name="Thompson K."/>
            <person name="VandeBerg J.L."/>
            <person name="Wade C.M."/>
            <person name="Walker J.A."/>
            <person name="Waters P.D."/>
            <person name="Webber C."/>
            <person name="Weidman J.R."/>
            <person name="Xie X."/>
            <person name="Zody M.C."/>
            <person name="Baldwin J."/>
            <person name="Abdouelleil A."/>
            <person name="Abdulkadir J."/>
            <person name="Abebe A."/>
            <person name="Abera B."/>
            <person name="Abreu J."/>
            <person name="Acer S.C."/>
            <person name="Aftuck L."/>
            <person name="Alexander A."/>
            <person name="An P."/>
            <person name="Anderson E."/>
            <person name="Anderson S."/>
            <person name="Arachi H."/>
            <person name="Azer M."/>
            <person name="Bachantsang P."/>
            <person name="Barry A."/>
            <person name="Bayul T."/>
            <person name="Berlin A."/>
            <person name="Bessette D."/>
            <person name="Bloom T."/>
            <person name="Bloom T."/>
            <person name="Boguslavskiy L."/>
            <person name="Bonnet C."/>
            <person name="Boukhgalter B."/>
            <person name="Bourzgui I."/>
            <person name="Brown A."/>
            <person name="Cahill P."/>
            <person name="Channer S."/>
            <person name="Cheshatsang Y."/>
            <person name="Chuda L."/>
            <person name="Citroen M."/>
            <person name="Collymore A."/>
            <person name="Cooke P."/>
            <person name="Costello M."/>
            <person name="D'Aco K."/>
            <person name="Daza R."/>
            <person name="De Haan G."/>
            <person name="DeGray S."/>
            <person name="DeMaso C."/>
            <person name="Dhargay N."/>
            <person name="Dooley K."/>
            <person name="Dooley E."/>
            <person name="Doricent M."/>
            <person name="Dorje P."/>
            <person name="Dorjee K."/>
            <person name="Dupes A."/>
            <person name="Elong R."/>
            <person name="Falk J."/>
            <person name="Farina A."/>
            <person name="Faro S."/>
            <person name="Ferguson D."/>
            <person name="Fisher S."/>
            <person name="Foley C.D."/>
            <person name="Franke A."/>
            <person name="Friedrich D."/>
            <person name="Gadbois L."/>
            <person name="Gearin G."/>
            <person name="Gearin C.R."/>
            <person name="Giannoukos G."/>
            <person name="Goode T."/>
            <person name="Graham J."/>
            <person name="Grandbois E."/>
            <person name="Grewal S."/>
            <person name="Gyaltsen K."/>
            <person name="Hafez N."/>
            <person name="Hagos B."/>
            <person name="Hall J."/>
            <person name="Henson C."/>
            <person name="Hollinger A."/>
            <person name="Honan T."/>
            <person name="Huard M.D."/>
            <person name="Hughes L."/>
            <person name="Hurhula B."/>
            <person name="Husby M.E."/>
            <person name="Kamat A."/>
            <person name="Kanga B."/>
            <person name="Kashin S."/>
            <person name="Khazanovich D."/>
            <person name="Kisner P."/>
            <person name="Lance K."/>
            <person name="Lara M."/>
            <person name="Lee W."/>
            <person name="Lennon N."/>
            <person name="Letendre F."/>
            <person name="LeVine R."/>
            <person name="Lipovsky A."/>
            <person name="Liu X."/>
            <person name="Liu J."/>
            <person name="Liu S."/>
            <person name="Lokyitsang T."/>
            <person name="Lokyitsang Y."/>
            <person name="Lubonja R."/>
            <person name="Lui A."/>
            <person name="MacDonald P."/>
            <person name="Magnisalis V."/>
            <person name="Maru K."/>
            <person name="Matthews C."/>
            <person name="McCusker W."/>
            <person name="McDonough S."/>
            <person name="Mehta T."/>
            <person name="Meldrim J."/>
            <person name="Meneus L."/>
            <person name="Mihai O."/>
            <person name="Mihalev A."/>
            <person name="Mihova T."/>
            <person name="Mittelman R."/>
            <person name="Mlenga V."/>
            <person name="Montmayeur A."/>
            <person name="Mulrain L."/>
            <person name="Navidi A."/>
            <person name="Naylor J."/>
            <person name="Negash T."/>
            <person name="Nguyen T."/>
            <person name="Nguyen N."/>
            <person name="Nicol R."/>
            <person name="Norbu C."/>
            <person name="Norbu N."/>
            <person name="Novod N."/>
            <person name="O'Neill B."/>
            <person name="Osman S."/>
            <person name="Markiewicz E."/>
            <person name="Oyono O.L."/>
            <person name="Patti C."/>
            <person name="Phunkhang P."/>
            <person name="Pierre F."/>
            <person name="Priest M."/>
            <person name="Raghuraman S."/>
            <person name="Rege F."/>
            <person name="Reyes R."/>
            <person name="Rise C."/>
            <person name="Rogov P."/>
            <person name="Ross K."/>
            <person name="Ryan E."/>
            <person name="Settipalli S."/>
            <person name="Shea T."/>
            <person name="Sherpa N."/>
            <person name="Shi L."/>
            <person name="Shih D."/>
            <person name="Sparrow T."/>
            <person name="Spaulding J."/>
            <person name="Stalker J."/>
            <person name="Stange-Thomann N."/>
            <person name="Stavropoulos S."/>
            <person name="Stone C."/>
            <person name="Strader C."/>
            <person name="Tesfaye S."/>
            <person name="Thomson T."/>
            <person name="Thoulutsang Y."/>
            <person name="Thoulutsang D."/>
            <person name="Topham K."/>
            <person name="Topping I."/>
            <person name="Tsamla T."/>
            <person name="Vassiliev H."/>
            <person name="Vo A."/>
            <person name="Wangchuk T."/>
            <person name="Wangdi T."/>
            <person name="Weiand M."/>
            <person name="Wilkinson J."/>
            <person name="Wilson A."/>
            <person name="Yadav S."/>
            <person name="Young G."/>
            <person name="Yu Q."/>
            <person name="Zembek L."/>
            <person name="Zhong D."/>
            <person name="Zimmer A."/>
            <person name="Zwirko Z."/>
            <person name="Jaffe D.B."/>
            <person name="Alvarez P."/>
            <person name="Brockman W."/>
            <person name="Butler J."/>
            <person name="Chin C."/>
            <person name="Gnerre S."/>
            <person name="MacCallum I."/>
            <person name="Graves J.A."/>
            <person name="Ponting C.P."/>
            <person name="Breen M."/>
            <person name="Samollow P.B."/>
            <person name="Lander E.S."/>
            <person name="Lindblad-Toh K."/>
        </authorList>
    </citation>
    <scope>NUCLEOTIDE SEQUENCE [LARGE SCALE GENOMIC DNA]</scope>
</reference>
<organism evidence="7 8">
    <name type="scientific">Monodelphis domestica</name>
    <name type="common">Gray short-tailed opossum</name>
    <dbReference type="NCBI Taxonomy" id="13616"/>
    <lineage>
        <taxon>Eukaryota</taxon>
        <taxon>Metazoa</taxon>
        <taxon>Chordata</taxon>
        <taxon>Craniata</taxon>
        <taxon>Vertebrata</taxon>
        <taxon>Euteleostomi</taxon>
        <taxon>Mammalia</taxon>
        <taxon>Metatheria</taxon>
        <taxon>Didelphimorphia</taxon>
        <taxon>Didelphidae</taxon>
        <taxon>Monodelphis</taxon>
    </lineage>
</organism>
<dbReference type="PANTHER" id="PTHR23236">
    <property type="entry name" value="EUKARYOTIC TRANSLATION INITIATION FACTOR 4B/4H"/>
    <property type="match status" value="1"/>
</dbReference>
<protein>
    <submittedName>
        <fullName evidence="7">PABPN1 like, cytoplasmic</fullName>
    </submittedName>
</protein>
<feature type="domain" description="RRM" evidence="6">
    <location>
        <begin position="170"/>
        <end position="247"/>
    </location>
</feature>
<dbReference type="FunCoup" id="F7DTF3">
    <property type="interactions" value="185"/>
</dbReference>
<dbReference type="Bgee" id="ENSMODG00000003873">
    <property type="expression patterns" value="Expressed in ovary and 3 other cell types or tissues"/>
</dbReference>
<dbReference type="InterPro" id="IPR012677">
    <property type="entry name" value="Nucleotide-bd_a/b_plait_sf"/>
</dbReference>
<dbReference type="PANTHER" id="PTHR23236:SF27">
    <property type="entry name" value="EMBRYONIC POLYADENYLATE-BINDING PROTEIN 2"/>
    <property type="match status" value="1"/>
</dbReference>
<dbReference type="SUPFAM" id="SSF54928">
    <property type="entry name" value="RNA-binding domain, RBD"/>
    <property type="match status" value="1"/>
</dbReference>
<evidence type="ECO:0000256" key="1">
    <source>
        <dbReference type="ARBA" id="ARBA00004496"/>
    </source>
</evidence>
<feature type="compositionally biased region" description="Basic and acidic residues" evidence="5">
    <location>
        <begin position="101"/>
        <end position="122"/>
    </location>
</feature>
<sequence length="302" mass="33941">MWFSISSSLFPPPSKDWLQNALSDPEGLGWGGEGQPPGKMLKICLAEEEEKKEEDALLSLLDQGKLEETLGPNLEAGVSSHEPQEDGQELEAIKTKLQKMEEVHERQELKGMEETQHQQPQEEEKEVAEKASTPLLSPLQYNPEASHLLNPEKGTPFQGTAMEKVESDQRSVYVGNVDYSGTAKELESHFSCCGEINRVTILCDKYSGHPKGYAYIEFAHEDSVKTAAELDETTFRGRIIKVLPKRTNFPGISTTNRGGPRNRLSGRGCPPLRCSLYFGDRLRPRGRSYRGHGRFSQWFEPY</sequence>
<dbReference type="OMA" id="MEQAEGM"/>
<dbReference type="GO" id="GO:0008143">
    <property type="term" value="F:poly(A) binding"/>
    <property type="evidence" value="ECO:0000318"/>
    <property type="project" value="GO_Central"/>
</dbReference>
<dbReference type="Gene3D" id="3.30.70.330">
    <property type="match status" value="1"/>
</dbReference>
<dbReference type="OrthoDB" id="4726at2759"/>
<keyword evidence="3 4" id="KW-0694">RNA-binding</keyword>
<evidence type="ECO:0000256" key="3">
    <source>
        <dbReference type="ARBA" id="ARBA00022884"/>
    </source>
</evidence>
<reference evidence="7" key="3">
    <citation type="submission" date="2025-09" db="UniProtKB">
        <authorList>
            <consortium name="Ensembl"/>
        </authorList>
    </citation>
    <scope>IDENTIFICATION</scope>
</reference>